<dbReference type="InterPro" id="IPR016039">
    <property type="entry name" value="Thiolase-like"/>
</dbReference>
<feature type="domain" description="Chalcone/stilbene synthase C-terminal" evidence="2">
    <location>
        <begin position="42"/>
        <end position="83"/>
    </location>
</feature>
<dbReference type="GO" id="GO:0006633">
    <property type="term" value="P:fatty acid biosynthetic process"/>
    <property type="evidence" value="ECO:0007669"/>
    <property type="project" value="InterPro"/>
</dbReference>
<name>A0A059Q2V1_9POAL</name>
<dbReference type="EMBL" id="KF184916">
    <property type="protein sequence ID" value="AGT16476.1"/>
    <property type="molecule type" value="Genomic_DNA"/>
</dbReference>
<dbReference type="Pfam" id="PF02797">
    <property type="entry name" value="Chal_sti_synt_C"/>
    <property type="match status" value="1"/>
</dbReference>
<dbReference type="PANTHER" id="PTHR31561">
    <property type="entry name" value="3-KETOACYL-COA SYNTHASE"/>
    <property type="match status" value="1"/>
</dbReference>
<accession>A0A059Q2V1</accession>
<dbReference type="AlphaFoldDB" id="A0A059Q2V1"/>
<evidence type="ECO:0000313" key="3">
    <source>
        <dbReference type="EMBL" id="AGT16476.1"/>
    </source>
</evidence>
<dbReference type="SUPFAM" id="SSF53901">
    <property type="entry name" value="Thiolase-like"/>
    <property type="match status" value="1"/>
</dbReference>
<dbReference type="GO" id="GO:0016020">
    <property type="term" value="C:membrane"/>
    <property type="evidence" value="ECO:0007669"/>
    <property type="project" value="InterPro"/>
</dbReference>
<protein>
    <recommendedName>
        <fullName evidence="2">Chalcone/stilbene synthase C-terminal domain-containing protein</fullName>
    </recommendedName>
</protein>
<dbReference type="GO" id="GO:0016747">
    <property type="term" value="F:acyltransferase activity, transferring groups other than amino-acyl groups"/>
    <property type="evidence" value="ECO:0007669"/>
    <property type="project" value="InterPro"/>
</dbReference>
<evidence type="ECO:0000256" key="1">
    <source>
        <dbReference type="SAM" id="MobiDB-lite"/>
    </source>
</evidence>
<sequence>MDNQLHAPPDLSACRRDPRPVPAAAALEPYVPDFKLALEQFCIHEGGRGVLDELERSLGLGSRHMEPSRMTLNRFGNTSSSSLWHKGISL</sequence>
<dbReference type="InterPro" id="IPR012328">
    <property type="entry name" value="Chalcone/stilbene_synt_C"/>
</dbReference>
<feature type="compositionally biased region" description="Polar residues" evidence="1">
    <location>
        <begin position="71"/>
        <end position="83"/>
    </location>
</feature>
<evidence type="ECO:0000259" key="2">
    <source>
        <dbReference type="Pfam" id="PF02797"/>
    </source>
</evidence>
<proteinExistence type="predicted"/>
<dbReference type="Gene3D" id="3.40.47.10">
    <property type="match status" value="1"/>
</dbReference>
<feature type="region of interest" description="Disordered" evidence="1">
    <location>
        <begin position="71"/>
        <end position="90"/>
    </location>
</feature>
<gene>
    <name evidence="3" type="ORF">SHCRBa_004_I20_R_220</name>
</gene>
<organism evidence="3">
    <name type="scientific">Saccharum hybrid cultivar R570</name>
    <dbReference type="NCBI Taxonomy" id="131158"/>
    <lineage>
        <taxon>Eukaryota</taxon>
        <taxon>Viridiplantae</taxon>
        <taxon>Streptophyta</taxon>
        <taxon>Embryophyta</taxon>
        <taxon>Tracheophyta</taxon>
        <taxon>Spermatophyta</taxon>
        <taxon>Magnoliopsida</taxon>
        <taxon>Liliopsida</taxon>
        <taxon>Poales</taxon>
        <taxon>Poaceae</taxon>
        <taxon>PACMAD clade</taxon>
        <taxon>Panicoideae</taxon>
        <taxon>Andropogonodae</taxon>
        <taxon>Andropogoneae</taxon>
        <taxon>Saccharinae</taxon>
        <taxon>Saccharum</taxon>
        <taxon>Saccharum officinarum species complex</taxon>
    </lineage>
</organism>
<reference evidence="3" key="1">
    <citation type="submission" date="2013-05" db="EMBL/GenBank/DDBJ databases">
        <title>Building the sugarcane genome for biotechnology and identifying evolutionary trends.</title>
        <authorList>
            <person name="De Setta N."/>
            <person name="Monteiro-Vitorello C.B."/>
            <person name="Metcalfe C.J."/>
            <person name="Cruz G.M.Q."/>
            <person name="Del Bem L.E."/>
            <person name="Vicentini R."/>
            <person name="Nogueira F.T.S."/>
            <person name="Campos R.A."/>
            <person name="Nunes S.L."/>
            <person name="Turrini P.C.G."/>
            <person name="Vieira A.P."/>
            <person name="Cruz E.A.O."/>
            <person name="Correa T.C.S."/>
            <person name="Hotta C.T."/>
            <person name="de Mello-Varani A."/>
            <person name="Vautrin S."/>
            <person name="Trindade A.S."/>
            <person name="Vilela M.M."/>
            <person name="Horta C.L."/>
            <person name="Sato P.M."/>
            <person name="de Andrade R.F."/>
            <person name="Nishiyama M.Y."/>
            <person name="Cardoso-Silva C.B."/>
            <person name="Scortecci K.C."/>
            <person name="Garcia A.A.F."/>
            <person name="Carneiro M.S."/>
            <person name="Kim C."/>
            <person name="Paterson A.H."/>
            <person name="Berges H."/>
            <person name="D'Hont A."/>
            <person name="de-Souza A.P."/>
            <person name="Souza G.M."/>
            <person name="Vincentz M."/>
            <person name="Kitajima J.P."/>
            <person name="Van Sluys M.-A."/>
        </authorList>
    </citation>
    <scope>NUCLEOTIDE SEQUENCE</scope>
</reference>
<dbReference type="InterPro" id="IPR012392">
    <property type="entry name" value="3-ktacl-CoA_syn"/>
</dbReference>